<dbReference type="InterPro" id="IPR027417">
    <property type="entry name" value="P-loop_NTPase"/>
</dbReference>
<dbReference type="Pfam" id="PF04313">
    <property type="entry name" value="HSDR_N"/>
    <property type="match status" value="1"/>
</dbReference>
<dbReference type="AlphaFoldDB" id="A0A644W7J9"/>
<dbReference type="GO" id="GO:0003677">
    <property type="term" value="F:DNA binding"/>
    <property type="evidence" value="ECO:0007669"/>
    <property type="project" value="UniProtKB-KW"/>
</dbReference>
<dbReference type="EMBL" id="VSSQ01000686">
    <property type="protein sequence ID" value="MPL99755.1"/>
    <property type="molecule type" value="Genomic_DNA"/>
</dbReference>
<evidence type="ECO:0000313" key="2">
    <source>
        <dbReference type="EMBL" id="MPL99755.1"/>
    </source>
</evidence>
<accession>A0A644W7J9</accession>
<organism evidence="2">
    <name type="scientific">bioreactor metagenome</name>
    <dbReference type="NCBI Taxonomy" id="1076179"/>
    <lineage>
        <taxon>unclassified sequences</taxon>
        <taxon>metagenomes</taxon>
        <taxon>ecological metagenomes</taxon>
    </lineage>
</organism>
<comment type="caution">
    <text evidence="2">The sequence shown here is derived from an EMBL/GenBank/DDBJ whole genome shotgun (WGS) entry which is preliminary data.</text>
</comment>
<dbReference type="GO" id="GO:0009307">
    <property type="term" value="P:DNA restriction-modification system"/>
    <property type="evidence" value="ECO:0007669"/>
    <property type="project" value="UniProtKB-KW"/>
</dbReference>
<evidence type="ECO:0000259" key="1">
    <source>
        <dbReference type="SMART" id="SM00487"/>
    </source>
</evidence>
<dbReference type="Pfam" id="PF18766">
    <property type="entry name" value="SWI2_SNF2"/>
    <property type="match status" value="1"/>
</dbReference>
<dbReference type="PANTHER" id="PTHR42927">
    <property type="entry name" value="HELICASE SUPERFAMILY 1 AND 2 DOMAIN-CONTAINING PROTEIN"/>
    <property type="match status" value="1"/>
</dbReference>
<dbReference type="InterPro" id="IPR055180">
    <property type="entry name" value="HsdR_RecA-like_helicase_dom_2"/>
</dbReference>
<dbReference type="GO" id="GO:0005524">
    <property type="term" value="F:ATP binding"/>
    <property type="evidence" value="ECO:0007669"/>
    <property type="project" value="UniProtKB-KW"/>
</dbReference>
<dbReference type="PANTHER" id="PTHR42927:SF1">
    <property type="entry name" value="HELICASE SUPERFAMILY 1 AND 2 DOMAIN-CONTAINING PROTEIN"/>
    <property type="match status" value="1"/>
</dbReference>
<feature type="domain" description="Helicase ATP-binding" evidence="1">
    <location>
        <begin position="269"/>
        <end position="497"/>
    </location>
</feature>
<gene>
    <name evidence="2" type="ORF">SDC9_45976</name>
</gene>
<dbReference type="GO" id="GO:0009035">
    <property type="term" value="F:type I site-specific deoxyribonuclease activity"/>
    <property type="evidence" value="ECO:0007669"/>
    <property type="project" value="UniProtKB-EC"/>
</dbReference>
<proteinExistence type="predicted"/>
<reference evidence="2" key="1">
    <citation type="submission" date="2019-08" db="EMBL/GenBank/DDBJ databases">
        <authorList>
            <person name="Kucharzyk K."/>
            <person name="Murdoch R.W."/>
            <person name="Higgins S."/>
            <person name="Loffler F."/>
        </authorList>
    </citation>
    <scope>NUCLEOTIDE SEQUENCE</scope>
</reference>
<sequence length="998" mass="114132">MPTNTRENGFETLIVNWLVNQNHYEQGTNDEYNQEYAIDEARLFRFLNDTQKDYMDELRILESNAEKKKFLDRLSKKLSDSGVVEILRKGFKYKHRTLELYMVLPSAGNSEAKVLYNKNIFSVTRQLQYSKEYGRLALDMALFINGLPVMTFELKNQFTKQNASDAEGQYKKDRLPSELIFSFKRCLVHFAVDDNEIRMCTELKGDKSFFLPFNKGYNDGAGNPPNVDGIRTDYLWKDILTKAELSNILENYAQVVVEKNEDTGKPSYKQIFPRYHQLNVVKSLLSDALRDGAGHRYLIQHSAGSGKSNSIAWLAHQLVTLKNADGQVFDTIIVVTDRINLDKQIKNTIHQFMQVSATVGWAKDSSELRRLLDEGKRVIITIVHKFQFILGDITDVHKNKKFAIIIDEAHSSQNGSLSAKMNIVLSGNVYSDDDELEDKINSLIEGKRMAKNASYFAFTATPKNKTLEMFGKPVVDGNGNPILNEDGTKKSEPHYVYTMKQAIEERFILDVLKYYTPYQSYYHIVKTAEDDPLFDKKRAQSILRTYVENQEYAVKEKASIIVEHFHNSVKNKINGQGRAMVVTSSIHRAIEYYMAITKALNARKSQYKAVIAFSGDSSYNGETLNEAKINGFPSVQIEKKFKRDPYRILVVAEKFQTGYDEPLLHTMYVDKRLDDIKAVQTLSRLNRCCSGKNDVFVLDFANDPSDIQKAFERYYKTTVLSGETDANKLNDLIDTMEPMQVYTQQQIDTLVGLYLNNAERDKLDPIIDACVENYKALDLEDQIAFKSSAKTFVRTYNFLSAILPYGSQAWEKLSIFLNLLVAKLPRPESDDDDDIRKIVEDVDLESYRVVAQETVAIRLADENAEIDAIPVKTDIGIPMPEMDTLSSILAMFHDIWGNCDWTDEDRIKKQVADLPDIVKKDEAYQNAMKYQDAQNARDESNRAVEEAVLASLQSGMELYAAFFDDKRNKNNQSFKKWLLDMVFNSTYNPGGDSARPQL</sequence>
<dbReference type="SMART" id="SM00487">
    <property type="entry name" value="DEXDc"/>
    <property type="match status" value="1"/>
</dbReference>
<dbReference type="Gene3D" id="3.40.50.300">
    <property type="entry name" value="P-loop containing nucleotide triphosphate hydrolases"/>
    <property type="match status" value="2"/>
</dbReference>
<dbReference type="Pfam" id="PF22679">
    <property type="entry name" value="T1R_D3-like"/>
    <property type="match status" value="1"/>
</dbReference>
<dbReference type="Gene3D" id="3.90.1570.50">
    <property type="match status" value="1"/>
</dbReference>
<dbReference type="InterPro" id="IPR007409">
    <property type="entry name" value="Restrct_endonuc_type1_HsdR_N"/>
</dbReference>
<name>A0A644W7J9_9ZZZZ</name>
<dbReference type="InterPro" id="IPR040980">
    <property type="entry name" value="SWI2_SNF2"/>
</dbReference>
<protein>
    <recommendedName>
        <fullName evidence="1">Helicase ATP-binding domain-containing protein</fullName>
    </recommendedName>
</protein>
<dbReference type="SUPFAM" id="SSF52540">
    <property type="entry name" value="P-loop containing nucleoside triphosphate hydrolases"/>
    <property type="match status" value="2"/>
</dbReference>
<dbReference type="InterPro" id="IPR014001">
    <property type="entry name" value="Helicase_ATP-bd"/>
</dbReference>